<name>A0A0L6V673_9BASI</name>
<protein>
    <submittedName>
        <fullName evidence="2">Uncharacterized protein</fullName>
    </submittedName>
</protein>
<dbReference type="OrthoDB" id="10630895at2759"/>
<proteinExistence type="predicted"/>
<dbReference type="EMBL" id="LAVV01007340">
    <property type="protein sequence ID" value="KNZ56253.1"/>
    <property type="molecule type" value="Genomic_DNA"/>
</dbReference>
<sequence>MTLKSPSTDTVHSLTSDHTPLTEAPNLPPTPLTAPTNPPPSIPVNPEPTSTPPFLASHIAAFGNHVPFFIPPNSPTNHFLLPKYDLQTCPCTSMPLQRCLNHEQVLQLHFDLILNHQWIDIEHRQLFSITNIQKFVNLVSSNFSTYCNSFPTGFRKRQAQVRFSRSIQDHLNLIIILSEI</sequence>
<organism evidence="2 3">
    <name type="scientific">Puccinia sorghi</name>
    <dbReference type="NCBI Taxonomy" id="27349"/>
    <lineage>
        <taxon>Eukaryota</taxon>
        <taxon>Fungi</taxon>
        <taxon>Dikarya</taxon>
        <taxon>Basidiomycota</taxon>
        <taxon>Pucciniomycotina</taxon>
        <taxon>Pucciniomycetes</taxon>
        <taxon>Pucciniales</taxon>
        <taxon>Pucciniaceae</taxon>
        <taxon>Puccinia</taxon>
    </lineage>
</organism>
<feature type="compositionally biased region" description="Pro residues" evidence="1">
    <location>
        <begin position="26"/>
        <end position="50"/>
    </location>
</feature>
<comment type="caution">
    <text evidence="2">The sequence shown here is derived from an EMBL/GenBank/DDBJ whole genome shotgun (WGS) entry which is preliminary data.</text>
</comment>
<keyword evidence="3" id="KW-1185">Reference proteome</keyword>
<evidence type="ECO:0000313" key="2">
    <source>
        <dbReference type="EMBL" id="KNZ56253.1"/>
    </source>
</evidence>
<accession>A0A0L6V673</accession>
<reference evidence="2 3" key="1">
    <citation type="submission" date="2015-08" db="EMBL/GenBank/DDBJ databases">
        <title>Next Generation Sequencing and Analysis of the Genome of Puccinia sorghi L Schw, the Causal Agent of Maize Common Rust.</title>
        <authorList>
            <person name="Rochi L."/>
            <person name="Burguener G."/>
            <person name="Darino M."/>
            <person name="Turjanski A."/>
            <person name="Kreff E."/>
            <person name="Dieguez M.J."/>
            <person name="Sacco F."/>
        </authorList>
    </citation>
    <scope>NUCLEOTIDE SEQUENCE [LARGE SCALE GENOMIC DNA]</scope>
    <source>
        <strain evidence="2 3">RO10H11247</strain>
    </source>
</reference>
<dbReference type="AlphaFoldDB" id="A0A0L6V673"/>
<evidence type="ECO:0000256" key="1">
    <source>
        <dbReference type="SAM" id="MobiDB-lite"/>
    </source>
</evidence>
<evidence type="ECO:0000313" key="3">
    <source>
        <dbReference type="Proteomes" id="UP000037035"/>
    </source>
</evidence>
<gene>
    <name evidence="2" type="ORF">VP01_2453g3</name>
</gene>
<dbReference type="VEuPathDB" id="FungiDB:VP01_2453g3"/>
<feature type="region of interest" description="Disordered" evidence="1">
    <location>
        <begin position="1"/>
        <end position="50"/>
    </location>
</feature>
<feature type="compositionally biased region" description="Polar residues" evidence="1">
    <location>
        <begin position="1"/>
        <end position="18"/>
    </location>
</feature>
<dbReference type="Proteomes" id="UP000037035">
    <property type="component" value="Unassembled WGS sequence"/>
</dbReference>